<evidence type="ECO:0000313" key="2">
    <source>
        <dbReference type="Proteomes" id="UP000008311"/>
    </source>
</evidence>
<dbReference type="AlphaFoldDB" id="B9TQS5"/>
<proteinExistence type="predicted"/>
<dbReference type="Proteomes" id="UP000008311">
    <property type="component" value="Unassembled WGS sequence"/>
</dbReference>
<dbReference type="InterPro" id="IPR006881">
    <property type="entry name" value="RepA_C"/>
</dbReference>
<gene>
    <name evidence="1" type="ORF">RCOM_2126680</name>
</gene>
<name>B9TQS5_RICCO</name>
<dbReference type="Pfam" id="PF04796">
    <property type="entry name" value="RepA_C"/>
    <property type="match status" value="1"/>
</dbReference>
<dbReference type="EMBL" id="EQ999239">
    <property type="protein sequence ID" value="EEF21789.1"/>
    <property type="molecule type" value="Genomic_DNA"/>
</dbReference>
<evidence type="ECO:0008006" key="3">
    <source>
        <dbReference type="Google" id="ProtNLM"/>
    </source>
</evidence>
<sequence>MKRLFGSLVTAQYTGSSEGKGFTVRNVLIADEFELDEEEAVGLWVPQRKSEAGAWRSKVRLSNNFYKECIDRPVPVDLRAYKALRGSPLAMDVYIWLTYRMSCTERRTRPIRWEALMAQFGSRYESDQAARDFKKGFLKALKLVQLVYPSARVLLVDNGLVLLPSPPHVQRSAQIGLFT</sequence>
<protein>
    <recommendedName>
        <fullName evidence="3">Plasmid encoded RepA protein</fullName>
    </recommendedName>
</protein>
<keyword evidence="2" id="KW-1185">Reference proteome</keyword>
<organism evidence="1 2">
    <name type="scientific">Ricinus communis</name>
    <name type="common">Castor bean</name>
    <dbReference type="NCBI Taxonomy" id="3988"/>
    <lineage>
        <taxon>Eukaryota</taxon>
        <taxon>Viridiplantae</taxon>
        <taxon>Streptophyta</taxon>
        <taxon>Embryophyta</taxon>
        <taxon>Tracheophyta</taxon>
        <taxon>Spermatophyta</taxon>
        <taxon>Magnoliopsida</taxon>
        <taxon>eudicotyledons</taxon>
        <taxon>Gunneridae</taxon>
        <taxon>Pentapetalae</taxon>
        <taxon>rosids</taxon>
        <taxon>fabids</taxon>
        <taxon>Malpighiales</taxon>
        <taxon>Euphorbiaceae</taxon>
        <taxon>Acalyphoideae</taxon>
        <taxon>Acalypheae</taxon>
        <taxon>Ricinus</taxon>
    </lineage>
</organism>
<evidence type="ECO:0000313" key="1">
    <source>
        <dbReference type="EMBL" id="EEF21789.1"/>
    </source>
</evidence>
<dbReference type="InParanoid" id="B9TQS5"/>
<reference evidence="2" key="1">
    <citation type="journal article" date="2010" name="Nat. Biotechnol.">
        <title>Draft genome sequence of the oilseed species Ricinus communis.</title>
        <authorList>
            <person name="Chan A.P."/>
            <person name="Crabtree J."/>
            <person name="Zhao Q."/>
            <person name="Lorenzi H."/>
            <person name="Orvis J."/>
            <person name="Puiu D."/>
            <person name="Melake-Berhan A."/>
            <person name="Jones K.M."/>
            <person name="Redman J."/>
            <person name="Chen G."/>
            <person name="Cahoon E.B."/>
            <person name="Gedil M."/>
            <person name="Stanke M."/>
            <person name="Haas B.J."/>
            <person name="Wortman J.R."/>
            <person name="Fraser-Liggett C.M."/>
            <person name="Ravel J."/>
            <person name="Rabinowicz P.D."/>
        </authorList>
    </citation>
    <scope>NUCLEOTIDE SEQUENCE [LARGE SCALE GENOMIC DNA]</scope>
    <source>
        <strain evidence="2">cv. Hale</strain>
    </source>
</reference>
<accession>B9TQS5</accession>